<keyword evidence="3" id="KW-0862">Zinc</keyword>
<dbReference type="AlphaFoldDB" id="A0A6G0ZD97"/>
<feature type="domain" description="BED-type" evidence="5">
    <location>
        <begin position="65"/>
        <end position="95"/>
    </location>
</feature>
<organism evidence="6 7">
    <name type="scientific">Aphis craccivora</name>
    <name type="common">Cowpea aphid</name>
    <dbReference type="NCBI Taxonomy" id="307492"/>
    <lineage>
        <taxon>Eukaryota</taxon>
        <taxon>Metazoa</taxon>
        <taxon>Ecdysozoa</taxon>
        <taxon>Arthropoda</taxon>
        <taxon>Hexapoda</taxon>
        <taxon>Insecta</taxon>
        <taxon>Pterygota</taxon>
        <taxon>Neoptera</taxon>
        <taxon>Paraneoptera</taxon>
        <taxon>Hemiptera</taxon>
        <taxon>Sternorrhyncha</taxon>
        <taxon>Aphidomorpha</taxon>
        <taxon>Aphidoidea</taxon>
        <taxon>Aphididae</taxon>
        <taxon>Aphidini</taxon>
        <taxon>Aphis</taxon>
        <taxon>Aphis</taxon>
    </lineage>
</organism>
<evidence type="ECO:0000313" key="7">
    <source>
        <dbReference type="Proteomes" id="UP000478052"/>
    </source>
</evidence>
<evidence type="ECO:0000313" key="6">
    <source>
        <dbReference type="EMBL" id="KAF0768570.1"/>
    </source>
</evidence>
<dbReference type="Proteomes" id="UP000478052">
    <property type="component" value="Unassembled WGS sequence"/>
</dbReference>
<dbReference type="SUPFAM" id="SSF53098">
    <property type="entry name" value="Ribonuclease H-like"/>
    <property type="match status" value="1"/>
</dbReference>
<dbReference type="GO" id="GO:0008270">
    <property type="term" value="F:zinc ion binding"/>
    <property type="evidence" value="ECO:0007669"/>
    <property type="project" value="UniProtKB-KW"/>
</dbReference>
<evidence type="ECO:0000256" key="4">
    <source>
        <dbReference type="SAM" id="MobiDB-lite"/>
    </source>
</evidence>
<evidence type="ECO:0000259" key="5">
    <source>
        <dbReference type="Pfam" id="PF02892"/>
    </source>
</evidence>
<name>A0A6G0ZD97_APHCR</name>
<dbReference type="EMBL" id="VUJU01000748">
    <property type="protein sequence ID" value="KAF0768570.1"/>
    <property type="molecule type" value="Genomic_DNA"/>
</dbReference>
<feature type="region of interest" description="Disordered" evidence="4">
    <location>
        <begin position="296"/>
        <end position="322"/>
    </location>
</feature>
<sequence length="481" mass="54932">RYITKLSEPKQKKARIHENVDSNATVNVENTSTQELQQSHSNSVPKFQYLFNNFYKLITINGEKLTASCEYCPQIISASTTSSGNLLSHIKKKHSFLMTKVEDARREKNPSNITQTKIILNDVSSNKVSKQKIKELVFNYIVNEMRPLITSEKKAFRELIIGLTGLKDTSMIPDRRQIRTHLKSTYAAYVDMLTDLIKKHNYICTTADIWSTNNKSYMGMTCHFINENTYQRESFVLGCKRMKGSHDYLNISEVITDITDNYKIDLLKVTHTITDNASNFGKSFTKFSKALPSEFQSDSTTAGNFNENDDVSSSNGETDDECSNLDIVNVNTVLTNPERLQTNNDSIFLPPHITCCAHSLNLIATNDISTVEDNKFSKISESTFQKLSSFWNLSSRSTVASDKVLEICGCKFPVPIMTRWNSLFDASKKILIRKTEIVKIFEELKLTKINKNEWTFLEEYCTVMEPLAICLDKMQCEKKHF</sequence>
<comment type="caution">
    <text evidence="6">The sequence shown here is derived from an EMBL/GenBank/DDBJ whole genome shotgun (WGS) entry which is preliminary data.</text>
</comment>
<accession>A0A6G0ZD97</accession>
<keyword evidence="7" id="KW-1185">Reference proteome</keyword>
<dbReference type="InterPro" id="IPR003656">
    <property type="entry name" value="Znf_BED"/>
</dbReference>
<proteinExistence type="predicted"/>
<evidence type="ECO:0000256" key="1">
    <source>
        <dbReference type="ARBA" id="ARBA00022723"/>
    </source>
</evidence>
<dbReference type="PANTHER" id="PTHR47501">
    <property type="entry name" value="TRANSPOSASE-RELATED"/>
    <property type="match status" value="1"/>
</dbReference>
<dbReference type="InterPro" id="IPR012337">
    <property type="entry name" value="RNaseH-like_sf"/>
</dbReference>
<gene>
    <name evidence="6" type="ORF">FWK35_00001561</name>
</gene>
<feature type="compositionally biased region" description="Polar residues" evidence="4">
    <location>
        <begin position="296"/>
        <end position="316"/>
    </location>
</feature>
<keyword evidence="2" id="KW-0863">Zinc-finger</keyword>
<evidence type="ECO:0000256" key="3">
    <source>
        <dbReference type="ARBA" id="ARBA00022833"/>
    </source>
</evidence>
<feature type="non-terminal residue" evidence="6">
    <location>
        <position position="1"/>
    </location>
</feature>
<dbReference type="GO" id="GO:0003677">
    <property type="term" value="F:DNA binding"/>
    <property type="evidence" value="ECO:0007669"/>
    <property type="project" value="InterPro"/>
</dbReference>
<dbReference type="PANTHER" id="PTHR47501:SF5">
    <property type="entry name" value="HAT C-TERMINAL DIMERISATION DOMAIN-CONTAINING PROTEIN"/>
    <property type="match status" value="1"/>
</dbReference>
<protein>
    <submittedName>
        <fullName evidence="6">Dimer Tnp hAT domain-containing protein</fullName>
    </submittedName>
</protein>
<dbReference type="Pfam" id="PF02892">
    <property type="entry name" value="zf-BED"/>
    <property type="match status" value="1"/>
</dbReference>
<dbReference type="OrthoDB" id="6620774at2759"/>
<reference evidence="6 7" key="1">
    <citation type="submission" date="2019-08" db="EMBL/GenBank/DDBJ databases">
        <title>Whole genome of Aphis craccivora.</title>
        <authorList>
            <person name="Voronova N.V."/>
            <person name="Shulinski R.S."/>
            <person name="Bandarenka Y.V."/>
            <person name="Zhorov D.G."/>
            <person name="Warner D."/>
        </authorList>
    </citation>
    <scope>NUCLEOTIDE SEQUENCE [LARGE SCALE GENOMIC DNA]</scope>
    <source>
        <strain evidence="6">180601</strain>
        <tissue evidence="6">Whole Body</tissue>
    </source>
</reference>
<evidence type="ECO:0000256" key="2">
    <source>
        <dbReference type="ARBA" id="ARBA00022771"/>
    </source>
</evidence>
<keyword evidence="1" id="KW-0479">Metal-binding</keyword>